<dbReference type="SMART" id="SM00474">
    <property type="entry name" value="35EXOc"/>
    <property type="match status" value="1"/>
</dbReference>
<dbReference type="Proteomes" id="UP001189429">
    <property type="component" value="Unassembled WGS sequence"/>
</dbReference>
<evidence type="ECO:0000259" key="4">
    <source>
        <dbReference type="SMART" id="SM00474"/>
    </source>
</evidence>
<evidence type="ECO:0000313" key="5">
    <source>
        <dbReference type="EMBL" id="CAK0907165.1"/>
    </source>
</evidence>
<dbReference type="EMBL" id="CAUYUJ010021815">
    <property type="protein sequence ID" value="CAK0907165.1"/>
    <property type="molecule type" value="Genomic_DNA"/>
</dbReference>
<protein>
    <recommendedName>
        <fullName evidence="4">3'-5' exonuclease domain-containing protein</fullName>
    </recommendedName>
</protein>
<feature type="region of interest" description="Disordered" evidence="3">
    <location>
        <begin position="309"/>
        <end position="366"/>
    </location>
</feature>
<feature type="compositionally biased region" description="Basic and acidic residues" evidence="3">
    <location>
        <begin position="1872"/>
        <end position="1884"/>
    </location>
</feature>
<dbReference type="PANTHER" id="PTHR13620:SF104">
    <property type="entry name" value="EXONUCLEASE 3'-5' DOMAIN-CONTAINING PROTEIN 2"/>
    <property type="match status" value="1"/>
</dbReference>
<accession>A0ABN9Y3S8</accession>
<dbReference type="CDD" id="cd06141">
    <property type="entry name" value="WRN_exo"/>
    <property type="match status" value="1"/>
</dbReference>
<name>A0ABN9Y3S8_9DINO</name>
<reference evidence="5" key="1">
    <citation type="submission" date="2023-10" db="EMBL/GenBank/DDBJ databases">
        <authorList>
            <person name="Chen Y."/>
            <person name="Shah S."/>
            <person name="Dougan E. K."/>
            <person name="Thang M."/>
            <person name="Chan C."/>
        </authorList>
    </citation>
    <scope>NUCLEOTIDE SEQUENCE [LARGE SCALE GENOMIC DNA]</scope>
</reference>
<comment type="caution">
    <text evidence="5">The sequence shown here is derived from an EMBL/GenBank/DDBJ whole genome shotgun (WGS) entry which is preliminary data.</text>
</comment>
<evidence type="ECO:0000256" key="1">
    <source>
        <dbReference type="ARBA" id="ARBA00022722"/>
    </source>
</evidence>
<gene>
    <name evidence="5" type="ORF">PCOR1329_LOCUS82274</name>
</gene>
<sequence length="1972" mass="218831">MRLVLTLSVEQASRKSARSGWWDGPVRPSAAERWLSSELSGDGWADGARSEHWAGEFDEDPYDFSERQWHTRQDLPESPEEILVVRTRECGAYSSLLSDAATADMVGFDAEWLPDQSEADDNPIAVLQLAFPVSRRTYILQLNVLETVPLEVTLLFLNPEVVKVGYAIDKDKQKLRLSGISSPAAALVDLQPICELWVANAQWEVRPPGSLGLVQAAYMLLGVDMMKDKSITCSDWNRDVLTQDQIYYAAMDAWVTLRLYSAVNMHGGYPRFGLPAGPNVVRQNGAPIFASHQWHRDGQQVVRRLPVAPAAAAQPADAGGEASADAGAGPKPSAAEAAPPKGSGEGPRAGAPPRAAGGPPGPAAAPAESEDLLLFMPEPVMQISGDEKTNFDKQCAQDSSTSKLPQVFATVCMEVLASPAKLLPTLRAVQGDDMRRGPVLKKPKSSKAVDDDVDELSADMEKLIQLPKYWVWEVVHAKDPSYFSSTAIKITGKKHRDNFRRPLERLIGLRSTYKTFEDMKNKKLTVRVVAVLYVAFGSRWPSFRVLFPNPADLTWKFLGVYRCGEPGETGKISDLIRISGARATVPKNTTVNSEWYFTNNWSDRLAQGTDGDSVFTCFTRFSGEADQPWYQFAESPSSQLKQKHYVQKVGTDLDEEFAKTLSTDVKISGTIKEVQKDSRRRRGKSPPEYAMPASPEVSGQAGYLARSEGAGAAAGDGDVGDGQSVPQAAIAVGVAGGAHGLQVAHNGIVEHWIDPCKKHHYLKSQLTHETAKILAPPAGADYWVIDLKDNYACIDSPDESHWTFVMSTDSDSPEWIEDFLGMRRVDEFAFAYPAGTQTTRYMMVAVWENAQYDSSVGISLWSVFDMLCLHFNVSGGSCFANRRDAWERCLRAWQLRHHLRQSRPFANKRAALSSEELAMRILKFPSVSVVGMMSLLIQWGSENQSSRFKSDVDRASANDLFDSFAYMIQNGSIRVNVGGFAWRCGPDIAGVRPMVVLIKAGRFERKSFNAAVESYFNEYGTPDFKPSDVIQKILTGNRDAKLAMQLVWGLGNLVDAKIAKAKGKDVELAPDFRYDFSDDLDARPDSSVDVAVSGNHGAAQVIRRYLKVSQIYSGRQMYDSESTALAAQTYENTHIERARELLGIKCRLDSFMAGKALHNMRLVSVGEGLGAVQITLEQYHQMKDCYDWKCDHLCSDQGPDMKCLKRLARNAIYGPFDEGRRFKELKDIAKEVKTFVSPLKCPKFCEALPAILEEMGEPARIMEIGIEEEVWNGMAEVGFGEVTGRKDNPARWLGDHYASRIDRDQFTMRAVCFSHAAMVREQPSTKKLGVKMKELHSEPNQHGGNDQAVSMKSVAAELKRARMATQDQVEVAIVYYNNKQNKNIDRATFAIREPWAQWHSHNNWHLRDLTNVTDWEGMMAYLGFAVDHSHVNVNEVSASRPLLKIEGDMAELIGTYSLVLNACRFKRLFKLMRGWPKHMVAALGDLASQDRVFALFKQDYENWKALGDDTVGFGALSGVKIAKDVVSKVHRHKDTNWKYEPLVRTPRIPKEVHQNTPDDVKAIGLQNIIDPNQSPKWSNQSVANDSKPTFEMDMLEFCRANGVNISTAEKHWYCALAKQGKVAIKMKGSPDSDYGIAMGDMCGIGVLTAKLKPFKYRSGRDFYMIDFDAAAPLKMAYVFDPSEWDALTLSWTSPLMQFVAEGGGGRSLPGGIEKCCMRLEPTGPADIMLRVASKNAFWDLGLSVLKTVHKDLCVDPPGGLDLFGTLQAPVTHVLKPTDLDLCEILRKRCFVKFVGEGGLVDIQGAIDCMAKEEQEMTRETLSEKDAQKHIRKESTAKSNVYRKEAKAVRTAEAADQNRTKQELKKWKGPVEPPKDGVVHSEAKKFPPPGASLRRGLTGTGARHVHIFPRCKSKTWIEAGSYDNTLRFGLAFAWKKYLKSKDLDDSHCPTNGLLKHCAGEEEQATAAASSSRG</sequence>
<dbReference type="InterPro" id="IPR002562">
    <property type="entry name" value="3'-5'_exonuclease_dom"/>
</dbReference>
<organism evidence="5 6">
    <name type="scientific">Prorocentrum cordatum</name>
    <dbReference type="NCBI Taxonomy" id="2364126"/>
    <lineage>
        <taxon>Eukaryota</taxon>
        <taxon>Sar</taxon>
        <taxon>Alveolata</taxon>
        <taxon>Dinophyceae</taxon>
        <taxon>Prorocentrales</taxon>
        <taxon>Prorocentraceae</taxon>
        <taxon>Prorocentrum</taxon>
    </lineage>
</organism>
<dbReference type="InterPro" id="IPR012337">
    <property type="entry name" value="RNaseH-like_sf"/>
</dbReference>
<feature type="region of interest" description="Disordered" evidence="3">
    <location>
        <begin position="1847"/>
        <end position="1894"/>
    </location>
</feature>
<feature type="domain" description="3'-5' exonuclease" evidence="4">
    <location>
        <begin position="81"/>
        <end position="268"/>
    </location>
</feature>
<keyword evidence="6" id="KW-1185">Reference proteome</keyword>
<dbReference type="Pfam" id="PF01612">
    <property type="entry name" value="DNA_pol_A_exo1"/>
    <property type="match status" value="1"/>
</dbReference>
<dbReference type="InterPro" id="IPR051132">
    <property type="entry name" value="3-5_Exonuclease_domain"/>
</dbReference>
<keyword evidence="2" id="KW-0378">Hydrolase</keyword>
<feature type="compositionally biased region" description="Low complexity" evidence="3">
    <location>
        <begin position="309"/>
        <end position="357"/>
    </location>
</feature>
<evidence type="ECO:0000256" key="2">
    <source>
        <dbReference type="ARBA" id="ARBA00022801"/>
    </source>
</evidence>
<dbReference type="Gene3D" id="3.30.420.10">
    <property type="entry name" value="Ribonuclease H-like superfamily/Ribonuclease H"/>
    <property type="match status" value="1"/>
</dbReference>
<feature type="region of interest" description="Disordered" evidence="3">
    <location>
        <begin position="673"/>
        <end position="721"/>
    </location>
</feature>
<evidence type="ECO:0000256" key="3">
    <source>
        <dbReference type="SAM" id="MobiDB-lite"/>
    </source>
</evidence>
<keyword evidence="1" id="KW-0540">Nuclease</keyword>
<feature type="compositionally biased region" description="Basic and acidic residues" evidence="3">
    <location>
        <begin position="1855"/>
        <end position="1865"/>
    </location>
</feature>
<dbReference type="InterPro" id="IPR036397">
    <property type="entry name" value="RNaseH_sf"/>
</dbReference>
<dbReference type="PANTHER" id="PTHR13620">
    <property type="entry name" value="3-5 EXONUCLEASE"/>
    <property type="match status" value="1"/>
</dbReference>
<dbReference type="SUPFAM" id="SSF53098">
    <property type="entry name" value="Ribonuclease H-like"/>
    <property type="match status" value="1"/>
</dbReference>
<feature type="compositionally biased region" description="Low complexity" evidence="3">
    <location>
        <begin position="709"/>
        <end position="721"/>
    </location>
</feature>
<evidence type="ECO:0000313" key="6">
    <source>
        <dbReference type="Proteomes" id="UP001189429"/>
    </source>
</evidence>
<proteinExistence type="predicted"/>